<dbReference type="InterPro" id="IPR043502">
    <property type="entry name" value="DNA/RNA_pol_sf"/>
</dbReference>
<evidence type="ECO:0000313" key="2">
    <source>
        <dbReference type="Proteomes" id="UP000499080"/>
    </source>
</evidence>
<keyword evidence="2" id="KW-1185">Reference proteome</keyword>
<evidence type="ECO:0000313" key="1">
    <source>
        <dbReference type="EMBL" id="GBN63250.1"/>
    </source>
</evidence>
<gene>
    <name evidence="1" type="ORF">AVEN_71021_1</name>
</gene>
<name>A0A4Y2QIX6_ARAVE</name>
<proteinExistence type="predicted"/>
<dbReference type="OrthoDB" id="8065733at2759"/>
<accession>A0A4Y2QIX6</accession>
<dbReference type="Proteomes" id="UP000499080">
    <property type="component" value="Unassembled WGS sequence"/>
</dbReference>
<protein>
    <recommendedName>
        <fullName evidence="3">Reverse transcriptase domain-containing protein</fullName>
    </recommendedName>
</protein>
<dbReference type="PANTHER" id="PTHR47331">
    <property type="entry name" value="PHD-TYPE DOMAIN-CONTAINING PROTEIN"/>
    <property type="match status" value="1"/>
</dbReference>
<dbReference type="GO" id="GO:0071897">
    <property type="term" value="P:DNA biosynthetic process"/>
    <property type="evidence" value="ECO:0007669"/>
    <property type="project" value="UniProtKB-ARBA"/>
</dbReference>
<evidence type="ECO:0008006" key="3">
    <source>
        <dbReference type="Google" id="ProtNLM"/>
    </source>
</evidence>
<organism evidence="1 2">
    <name type="scientific">Araneus ventricosus</name>
    <name type="common">Orbweaver spider</name>
    <name type="synonym">Epeira ventricosa</name>
    <dbReference type="NCBI Taxonomy" id="182803"/>
    <lineage>
        <taxon>Eukaryota</taxon>
        <taxon>Metazoa</taxon>
        <taxon>Ecdysozoa</taxon>
        <taxon>Arthropoda</taxon>
        <taxon>Chelicerata</taxon>
        <taxon>Arachnida</taxon>
        <taxon>Araneae</taxon>
        <taxon>Araneomorphae</taxon>
        <taxon>Entelegynae</taxon>
        <taxon>Araneoidea</taxon>
        <taxon>Araneidae</taxon>
        <taxon>Araneus</taxon>
    </lineage>
</organism>
<sequence length="129" mass="14568">MYLQIRIHSEDADFQRIIWRTDTNHPLSTYRLLTGTSCAPYLAIRTLHQLAADEMPTSPEACKIIREHFYVDDLLTGANSVSHAKVLVSEINRVKQSGGFTLKKWASNIVDVLDSIPAESKLQKNEISI</sequence>
<dbReference type="EMBL" id="BGPR01013998">
    <property type="protein sequence ID" value="GBN63250.1"/>
    <property type="molecule type" value="Genomic_DNA"/>
</dbReference>
<reference evidence="1 2" key="1">
    <citation type="journal article" date="2019" name="Sci. Rep.">
        <title>Orb-weaving spider Araneus ventricosus genome elucidates the spidroin gene catalogue.</title>
        <authorList>
            <person name="Kono N."/>
            <person name="Nakamura H."/>
            <person name="Ohtoshi R."/>
            <person name="Moran D.A.P."/>
            <person name="Shinohara A."/>
            <person name="Yoshida Y."/>
            <person name="Fujiwara M."/>
            <person name="Mori M."/>
            <person name="Tomita M."/>
            <person name="Arakawa K."/>
        </authorList>
    </citation>
    <scope>NUCLEOTIDE SEQUENCE [LARGE SCALE GENOMIC DNA]</scope>
</reference>
<comment type="caution">
    <text evidence="1">The sequence shown here is derived from an EMBL/GenBank/DDBJ whole genome shotgun (WGS) entry which is preliminary data.</text>
</comment>
<dbReference type="SUPFAM" id="SSF56672">
    <property type="entry name" value="DNA/RNA polymerases"/>
    <property type="match status" value="1"/>
</dbReference>
<dbReference type="AlphaFoldDB" id="A0A4Y2QIX6"/>